<evidence type="ECO:0000256" key="1">
    <source>
        <dbReference type="ARBA" id="ARBA00004651"/>
    </source>
</evidence>
<keyword evidence="11" id="KW-1185">Reference proteome</keyword>
<dbReference type="PANTHER" id="PTHR42709">
    <property type="entry name" value="ALKALINE PHOSPHATASE LIKE PROTEIN"/>
    <property type="match status" value="1"/>
</dbReference>
<evidence type="ECO:0000256" key="8">
    <source>
        <dbReference type="SAM" id="Phobius"/>
    </source>
</evidence>
<evidence type="ECO:0000256" key="3">
    <source>
        <dbReference type="ARBA" id="ARBA00022475"/>
    </source>
</evidence>
<evidence type="ECO:0000313" key="10">
    <source>
        <dbReference type="EMBL" id="RXZ50076.1"/>
    </source>
</evidence>
<keyword evidence="6 8" id="KW-0472">Membrane</keyword>
<dbReference type="Pfam" id="PF09335">
    <property type="entry name" value="VTT_dom"/>
    <property type="match status" value="1"/>
</dbReference>
<feature type="domain" description="VTT" evidence="9">
    <location>
        <begin position="41"/>
        <end position="164"/>
    </location>
</feature>
<keyword evidence="3" id="KW-1003">Cell membrane</keyword>
<keyword evidence="4 8" id="KW-0812">Transmembrane</keyword>
<sequence length="249" mass="26629">MNELLDGILATVQSVDPIVRTLLAGIGIMLETSVLIGLIVPGDTIVIVAATGVEGPVEFVALAVAVIVGALIGESIGFALGRWFGPHIQHSRLGRRIGEHNWHRAQRYLARRGGPAVFISRFLPVLHSLVPLTVGMSDMSYRRFMAWTTPACIIWSFAYVGVGSAAAGGYRELSDNLHWAGYLFVGVIILFLVLAWLGKKVLLRIEARHMTDAAESAVHPSIPPHIAPTDAAKGPAAEAADPSREDSAS</sequence>
<evidence type="ECO:0000313" key="11">
    <source>
        <dbReference type="Proteomes" id="UP000292881"/>
    </source>
</evidence>
<keyword evidence="5 8" id="KW-1133">Transmembrane helix</keyword>
<gene>
    <name evidence="10" type="ORF">ESO86_03805</name>
</gene>
<evidence type="ECO:0000256" key="4">
    <source>
        <dbReference type="ARBA" id="ARBA00022692"/>
    </source>
</evidence>
<dbReference type="GO" id="GO:0005886">
    <property type="term" value="C:plasma membrane"/>
    <property type="evidence" value="ECO:0007669"/>
    <property type="project" value="UniProtKB-SubCell"/>
</dbReference>
<reference evidence="10 11" key="1">
    <citation type="submission" date="2019-01" db="EMBL/GenBank/DDBJ databases">
        <authorList>
            <person name="Li J."/>
        </authorList>
    </citation>
    <scope>NUCLEOTIDE SEQUENCE [LARGE SCALE GENOMIC DNA]</scope>
    <source>
        <strain evidence="10 11">CGMCC 4.7180</strain>
    </source>
</reference>
<organism evidence="10 11">
    <name type="scientific">Agromyces binzhouensis</name>
    <dbReference type="NCBI Taxonomy" id="1817495"/>
    <lineage>
        <taxon>Bacteria</taxon>
        <taxon>Bacillati</taxon>
        <taxon>Actinomycetota</taxon>
        <taxon>Actinomycetes</taxon>
        <taxon>Micrococcales</taxon>
        <taxon>Microbacteriaceae</taxon>
        <taxon>Agromyces</taxon>
    </lineage>
</organism>
<comment type="subcellular location">
    <subcellularLocation>
        <location evidence="1">Cell membrane</location>
        <topology evidence="1">Multi-pass membrane protein</topology>
    </subcellularLocation>
</comment>
<comment type="caution">
    <text evidence="10">The sequence shown here is derived from an EMBL/GenBank/DDBJ whole genome shotgun (WGS) entry which is preliminary data.</text>
</comment>
<evidence type="ECO:0000256" key="2">
    <source>
        <dbReference type="ARBA" id="ARBA00010792"/>
    </source>
</evidence>
<name>A0A4Q2JSS6_9MICO</name>
<dbReference type="AlphaFoldDB" id="A0A4Q2JSS6"/>
<proteinExistence type="inferred from homology"/>
<feature type="compositionally biased region" description="Low complexity" evidence="7">
    <location>
        <begin position="227"/>
        <end position="240"/>
    </location>
</feature>
<evidence type="ECO:0000259" key="9">
    <source>
        <dbReference type="Pfam" id="PF09335"/>
    </source>
</evidence>
<feature type="transmembrane region" description="Helical" evidence="8">
    <location>
        <begin position="21"/>
        <end position="40"/>
    </location>
</feature>
<accession>A0A4Q2JSS6</accession>
<evidence type="ECO:0000256" key="6">
    <source>
        <dbReference type="ARBA" id="ARBA00023136"/>
    </source>
</evidence>
<feature type="region of interest" description="Disordered" evidence="7">
    <location>
        <begin position="216"/>
        <end position="249"/>
    </location>
</feature>
<dbReference type="InterPro" id="IPR051311">
    <property type="entry name" value="DedA_domain"/>
</dbReference>
<dbReference type="PANTHER" id="PTHR42709:SF6">
    <property type="entry name" value="UNDECAPRENYL PHOSPHATE TRANSPORTER A"/>
    <property type="match status" value="1"/>
</dbReference>
<evidence type="ECO:0000256" key="5">
    <source>
        <dbReference type="ARBA" id="ARBA00022989"/>
    </source>
</evidence>
<dbReference type="RefSeq" id="WP_129233558.1">
    <property type="nucleotide sequence ID" value="NZ_SDPL01000036.1"/>
</dbReference>
<dbReference type="InterPro" id="IPR032816">
    <property type="entry name" value="VTT_dom"/>
</dbReference>
<feature type="transmembrane region" description="Helical" evidence="8">
    <location>
        <begin position="179"/>
        <end position="198"/>
    </location>
</feature>
<dbReference type="EMBL" id="SDPL01000036">
    <property type="protein sequence ID" value="RXZ50076.1"/>
    <property type="molecule type" value="Genomic_DNA"/>
</dbReference>
<feature type="transmembrane region" description="Helical" evidence="8">
    <location>
        <begin position="144"/>
        <end position="167"/>
    </location>
</feature>
<feature type="transmembrane region" description="Helical" evidence="8">
    <location>
        <begin position="60"/>
        <end position="85"/>
    </location>
</feature>
<dbReference type="Proteomes" id="UP000292881">
    <property type="component" value="Unassembled WGS sequence"/>
</dbReference>
<comment type="similarity">
    <text evidence="2">Belongs to the DedA family.</text>
</comment>
<dbReference type="OrthoDB" id="9813426at2"/>
<evidence type="ECO:0000256" key="7">
    <source>
        <dbReference type="SAM" id="MobiDB-lite"/>
    </source>
</evidence>
<protein>
    <submittedName>
        <fullName evidence="10">DedA family protein</fullName>
    </submittedName>
</protein>